<protein>
    <submittedName>
        <fullName evidence="2">Uncharacterized protein</fullName>
    </submittedName>
</protein>
<feature type="transmembrane region" description="Helical" evidence="1">
    <location>
        <begin position="108"/>
        <end position="130"/>
    </location>
</feature>
<evidence type="ECO:0000313" key="3">
    <source>
        <dbReference type="Proteomes" id="UP000307808"/>
    </source>
</evidence>
<keyword evidence="1" id="KW-0812">Transmembrane</keyword>
<dbReference type="OrthoDB" id="3790860at2"/>
<keyword evidence="3" id="KW-1185">Reference proteome</keyword>
<reference evidence="2 3" key="1">
    <citation type="submission" date="2019-04" db="EMBL/GenBank/DDBJ databases">
        <authorList>
            <person name="Dong K."/>
        </authorList>
    </citation>
    <scope>NUCLEOTIDE SEQUENCE [LARGE SCALE GENOMIC DNA]</scope>
    <source>
        <strain evidence="3">dk3543</strain>
    </source>
</reference>
<dbReference type="RefSeq" id="WP_137067452.1">
    <property type="nucleotide sequence ID" value="NZ_CP040748.1"/>
</dbReference>
<sequence>MADVTLPWAAEKVVVDLDTCVKTGRPTNETVTLRGTTTPLWITVLLVFSVFGYLLATMLTMRRYELKVPFTHAAYDHWNRRRWAAWAAGLTGGGFLAGAVAANDGRSGVLAGVGLVILTGAVVFGVANSLRNSVGVHVNRDQDLVIVRTHPSFADAVRAAAVEPLARA</sequence>
<organism evidence="2 3">
    <name type="scientific">Nocardioides jishulii</name>
    <dbReference type="NCBI Taxonomy" id="2575440"/>
    <lineage>
        <taxon>Bacteria</taxon>
        <taxon>Bacillati</taxon>
        <taxon>Actinomycetota</taxon>
        <taxon>Actinomycetes</taxon>
        <taxon>Propionibacteriales</taxon>
        <taxon>Nocardioidaceae</taxon>
        <taxon>Nocardioides</taxon>
    </lineage>
</organism>
<keyword evidence="1" id="KW-0472">Membrane</keyword>
<comment type="caution">
    <text evidence="2">The sequence shown here is derived from an EMBL/GenBank/DDBJ whole genome shotgun (WGS) entry which is preliminary data.</text>
</comment>
<evidence type="ECO:0000256" key="1">
    <source>
        <dbReference type="SAM" id="Phobius"/>
    </source>
</evidence>
<dbReference type="Proteomes" id="UP000307808">
    <property type="component" value="Unassembled WGS sequence"/>
</dbReference>
<dbReference type="AlphaFoldDB" id="A0A4U2YHF4"/>
<feature type="transmembrane region" description="Helical" evidence="1">
    <location>
        <begin position="40"/>
        <end position="62"/>
    </location>
</feature>
<gene>
    <name evidence="2" type="ORF">FC770_16640</name>
</gene>
<proteinExistence type="predicted"/>
<feature type="transmembrane region" description="Helical" evidence="1">
    <location>
        <begin position="83"/>
        <end position="102"/>
    </location>
</feature>
<dbReference type="EMBL" id="SZPY01000005">
    <property type="protein sequence ID" value="TKI60419.1"/>
    <property type="molecule type" value="Genomic_DNA"/>
</dbReference>
<accession>A0A4U2YHF4</accession>
<name>A0A4U2YHF4_9ACTN</name>
<keyword evidence="1" id="KW-1133">Transmembrane helix</keyword>
<evidence type="ECO:0000313" key="2">
    <source>
        <dbReference type="EMBL" id="TKI60419.1"/>
    </source>
</evidence>